<dbReference type="RefSeq" id="WP_144459502.1">
    <property type="nucleotide sequence ID" value="NZ_CP061870.1"/>
</dbReference>
<dbReference type="Gene3D" id="1.10.287.540">
    <property type="entry name" value="Helix hairpin bin"/>
    <property type="match status" value="1"/>
</dbReference>
<sequence>MISNAKIARINELAAKAKAGVITEEEKAEQQKLRQEYLKGFRSSMKNTLKSVKIIDPEGNDVTPEKLKREQRNNNKLH</sequence>
<dbReference type="AlphaFoldDB" id="A0AAQ3ENR6"/>
<reference evidence="4" key="1">
    <citation type="submission" date="2023-05" db="EMBL/GenBank/DDBJ databases">
        <title>Complete genome sequence of Bacillus subtilis SRCM117797 isolated from Soybean paste.</title>
        <authorList>
            <person name="Abraha H.B."/>
            <person name="Kim K.-P."/>
            <person name="Ryu M.-S."/>
            <person name="Jeong D.-Y."/>
        </authorList>
    </citation>
    <scope>NUCLEOTIDE SEQUENCE</scope>
    <source>
        <strain evidence="4">SRCM117797</strain>
    </source>
</reference>
<dbReference type="PANTHER" id="PTHR37300">
    <property type="entry name" value="UPF0291 PROTEIN CBO2609/CLC_2481"/>
    <property type="match status" value="1"/>
</dbReference>
<evidence type="ECO:0000256" key="3">
    <source>
        <dbReference type="SAM" id="MobiDB-lite"/>
    </source>
</evidence>
<gene>
    <name evidence="4" type="primary">ynzC</name>
    <name evidence="4" type="ORF">QL281_00280</name>
</gene>
<evidence type="ECO:0000313" key="4">
    <source>
        <dbReference type="EMBL" id="WHM21595.1"/>
    </source>
</evidence>
<comment type="similarity">
    <text evidence="2">Belongs to the UPF0291 family.</text>
</comment>
<organism evidence="4 5">
    <name type="scientific">Bacillus subtilis</name>
    <dbReference type="NCBI Taxonomy" id="1423"/>
    <lineage>
        <taxon>Bacteria</taxon>
        <taxon>Bacillati</taxon>
        <taxon>Bacillota</taxon>
        <taxon>Bacilli</taxon>
        <taxon>Bacillales</taxon>
        <taxon>Bacillaceae</taxon>
        <taxon>Bacillus</taxon>
    </lineage>
</organism>
<dbReference type="HAMAP" id="MF_01103">
    <property type="entry name" value="UPF0291"/>
    <property type="match status" value="1"/>
</dbReference>
<evidence type="ECO:0000256" key="1">
    <source>
        <dbReference type="ARBA" id="ARBA00022490"/>
    </source>
</evidence>
<comment type="subcellular location">
    <subcellularLocation>
        <location evidence="2">Cytoplasm</location>
    </subcellularLocation>
</comment>
<dbReference type="SUPFAM" id="SSF158221">
    <property type="entry name" value="YnzC-like"/>
    <property type="match status" value="1"/>
</dbReference>
<dbReference type="EMBL" id="CP125292">
    <property type="protein sequence ID" value="WHM21595.1"/>
    <property type="molecule type" value="Genomic_DNA"/>
</dbReference>
<proteinExistence type="inferred from homology"/>
<dbReference type="Pfam" id="PF05979">
    <property type="entry name" value="DUF896"/>
    <property type="match status" value="1"/>
</dbReference>
<feature type="compositionally biased region" description="Basic and acidic residues" evidence="3">
    <location>
        <begin position="63"/>
        <end position="78"/>
    </location>
</feature>
<evidence type="ECO:0000256" key="2">
    <source>
        <dbReference type="HAMAP-Rule" id="MF_01103"/>
    </source>
</evidence>
<name>A0AAQ3ENR6_BACIU</name>
<dbReference type="Proteomes" id="UP001229422">
    <property type="component" value="Chromosome"/>
</dbReference>
<dbReference type="InterPro" id="IPR009242">
    <property type="entry name" value="DUF896"/>
</dbReference>
<evidence type="ECO:0000313" key="5">
    <source>
        <dbReference type="Proteomes" id="UP001229422"/>
    </source>
</evidence>
<dbReference type="GO" id="GO:0005737">
    <property type="term" value="C:cytoplasm"/>
    <property type="evidence" value="ECO:0007669"/>
    <property type="project" value="UniProtKB-SubCell"/>
</dbReference>
<accession>A0AAQ3ENR6</accession>
<feature type="region of interest" description="Disordered" evidence="3">
    <location>
        <begin position="57"/>
        <end position="78"/>
    </location>
</feature>
<dbReference type="PANTHER" id="PTHR37300:SF1">
    <property type="entry name" value="UPF0291 PROTEIN YNZC"/>
    <property type="match status" value="1"/>
</dbReference>
<keyword evidence="1 2" id="KW-0963">Cytoplasm</keyword>
<protein>
    <recommendedName>
        <fullName evidence="2">UPF0291 protein QL281_00280</fullName>
    </recommendedName>
</protein>